<proteinExistence type="predicted"/>
<name>A0A109LCI9_PSEFL</name>
<gene>
    <name evidence="1" type="ORF">PFLmoz3_05074</name>
</gene>
<dbReference type="AlphaFoldDB" id="A0A109LCI9"/>
<sequence>MLAKNLRAPLTFRTPALSLTIFASKRTPTGGAGQIKGKKKPTHKWIGLITTPKDYYLRLAFSSMRRARSLASSAVCCAF</sequence>
<dbReference type="EMBL" id="LCYA01000138">
    <property type="protein sequence ID" value="KWV85130.1"/>
    <property type="molecule type" value="Genomic_DNA"/>
</dbReference>
<dbReference type="Proteomes" id="UP000061348">
    <property type="component" value="Unassembled WGS sequence"/>
</dbReference>
<evidence type="ECO:0000313" key="2">
    <source>
        <dbReference type="Proteomes" id="UP000061348"/>
    </source>
</evidence>
<accession>A0A109LCI9</accession>
<organism evidence="1 2">
    <name type="scientific">Pseudomonas fluorescens</name>
    <dbReference type="NCBI Taxonomy" id="294"/>
    <lineage>
        <taxon>Bacteria</taxon>
        <taxon>Pseudomonadati</taxon>
        <taxon>Pseudomonadota</taxon>
        <taxon>Gammaproteobacteria</taxon>
        <taxon>Pseudomonadales</taxon>
        <taxon>Pseudomonadaceae</taxon>
        <taxon>Pseudomonas</taxon>
    </lineage>
</organism>
<reference evidence="1 2" key="1">
    <citation type="submission" date="2015-05" db="EMBL/GenBank/DDBJ databases">
        <title>A genomic and transcriptomic approach to investigate the blue pigment phenotype in Pseudomonas fluorescens.</title>
        <authorList>
            <person name="Andreani N.A."/>
            <person name="Cardazzo B."/>
        </authorList>
    </citation>
    <scope>NUCLEOTIDE SEQUENCE [LARGE SCALE GENOMIC DNA]</scope>
    <source>
        <strain evidence="1 2">Ps_22</strain>
    </source>
</reference>
<evidence type="ECO:0000313" key="1">
    <source>
        <dbReference type="EMBL" id="KWV85130.1"/>
    </source>
</evidence>
<comment type="caution">
    <text evidence="1">The sequence shown here is derived from an EMBL/GenBank/DDBJ whole genome shotgun (WGS) entry which is preliminary data.</text>
</comment>
<protein>
    <submittedName>
        <fullName evidence="1">Uncharacterized protein</fullName>
    </submittedName>
</protein>